<name>A0A3B0QXY8_9ZZZZ</name>
<reference evidence="1" key="1">
    <citation type="submission" date="2018-06" db="EMBL/GenBank/DDBJ databases">
        <authorList>
            <person name="Zhirakovskaya E."/>
        </authorList>
    </citation>
    <scope>NUCLEOTIDE SEQUENCE</scope>
</reference>
<proteinExistence type="predicted"/>
<protein>
    <submittedName>
        <fullName evidence="1">Uncharacterized protein</fullName>
    </submittedName>
</protein>
<gene>
    <name evidence="1" type="ORF">MNBD_BACTEROID02-246</name>
</gene>
<feature type="non-terminal residue" evidence="1">
    <location>
        <position position="1"/>
    </location>
</feature>
<accession>A0A3B0QXY8</accession>
<organism evidence="1">
    <name type="scientific">hydrothermal vent metagenome</name>
    <dbReference type="NCBI Taxonomy" id="652676"/>
    <lineage>
        <taxon>unclassified sequences</taxon>
        <taxon>metagenomes</taxon>
        <taxon>ecological metagenomes</taxon>
    </lineage>
</organism>
<sequence length="54" mass="6453">ELYYFDDKLYILGGYFENEYSKTPSRNLYSIHLSEFKKTAINKSKTLVLIKQNQ</sequence>
<dbReference type="AlphaFoldDB" id="A0A3B0QXY8"/>
<evidence type="ECO:0000313" key="1">
    <source>
        <dbReference type="EMBL" id="VAV86210.1"/>
    </source>
</evidence>
<dbReference type="EMBL" id="UOEB01000304">
    <property type="protein sequence ID" value="VAV86210.1"/>
    <property type="molecule type" value="Genomic_DNA"/>
</dbReference>